<dbReference type="GO" id="GO:0003700">
    <property type="term" value="F:DNA-binding transcription factor activity"/>
    <property type="evidence" value="ECO:0007669"/>
    <property type="project" value="TreeGrafter"/>
</dbReference>
<dbReference type="InterPro" id="IPR010982">
    <property type="entry name" value="Lambda_DNA-bd_dom_sf"/>
</dbReference>
<feature type="domain" description="HTH cro/C1-type" evidence="2">
    <location>
        <begin position="11"/>
        <end position="65"/>
    </location>
</feature>
<dbReference type="SUPFAM" id="SSF47413">
    <property type="entry name" value="lambda repressor-like DNA-binding domains"/>
    <property type="match status" value="1"/>
</dbReference>
<accession>A0A4R7TES0</accession>
<dbReference type="SMART" id="SM00530">
    <property type="entry name" value="HTH_XRE"/>
    <property type="match status" value="1"/>
</dbReference>
<evidence type="ECO:0000256" key="1">
    <source>
        <dbReference type="ARBA" id="ARBA00023125"/>
    </source>
</evidence>
<protein>
    <submittedName>
        <fullName evidence="3">Helix-turn-helix protein</fullName>
    </submittedName>
</protein>
<dbReference type="InterPro" id="IPR001387">
    <property type="entry name" value="Cro/C1-type_HTH"/>
</dbReference>
<keyword evidence="4" id="KW-1185">Reference proteome</keyword>
<proteinExistence type="predicted"/>
<evidence type="ECO:0000313" key="4">
    <source>
        <dbReference type="Proteomes" id="UP000295151"/>
    </source>
</evidence>
<organism evidence="3 4">
    <name type="scientific">Kribbella voronezhensis</name>
    <dbReference type="NCBI Taxonomy" id="2512212"/>
    <lineage>
        <taxon>Bacteria</taxon>
        <taxon>Bacillati</taxon>
        <taxon>Actinomycetota</taxon>
        <taxon>Actinomycetes</taxon>
        <taxon>Propionibacteriales</taxon>
        <taxon>Kribbellaceae</taxon>
        <taxon>Kribbella</taxon>
    </lineage>
</organism>
<keyword evidence="1" id="KW-0238">DNA-binding</keyword>
<gene>
    <name evidence="3" type="ORF">EV138_3608</name>
</gene>
<dbReference type="GO" id="GO:0003677">
    <property type="term" value="F:DNA binding"/>
    <property type="evidence" value="ECO:0007669"/>
    <property type="project" value="UniProtKB-KW"/>
</dbReference>
<dbReference type="EMBL" id="SOCE01000001">
    <property type="protein sequence ID" value="TDU90026.1"/>
    <property type="molecule type" value="Genomic_DNA"/>
</dbReference>
<dbReference type="InterPro" id="IPR050807">
    <property type="entry name" value="TransReg_Diox_bact_type"/>
</dbReference>
<dbReference type="AlphaFoldDB" id="A0A4R7TES0"/>
<sequence>MLLRQVIGNVFRRLRRERGITLRELAEQAQVSVPYLSEIERGRKEPSSEILAAICRALDLELADLLHEVQYDLATVARTALPIRLQTAAIQVRESESVRVSSSVSNSYSTTAQAFALVA</sequence>
<dbReference type="GO" id="GO:0005829">
    <property type="term" value="C:cytosol"/>
    <property type="evidence" value="ECO:0007669"/>
    <property type="project" value="TreeGrafter"/>
</dbReference>
<dbReference type="Pfam" id="PF01381">
    <property type="entry name" value="HTH_3"/>
    <property type="match status" value="1"/>
</dbReference>
<dbReference type="PANTHER" id="PTHR46797">
    <property type="entry name" value="HTH-TYPE TRANSCRIPTIONAL REGULATOR"/>
    <property type="match status" value="1"/>
</dbReference>
<reference evidence="3 4" key="1">
    <citation type="submission" date="2019-03" db="EMBL/GenBank/DDBJ databases">
        <title>Genomic Encyclopedia of Type Strains, Phase III (KMG-III): the genomes of soil and plant-associated and newly described type strains.</title>
        <authorList>
            <person name="Whitman W."/>
        </authorList>
    </citation>
    <scope>NUCLEOTIDE SEQUENCE [LARGE SCALE GENOMIC DNA]</scope>
    <source>
        <strain evidence="3 4">VKM Ac-2575</strain>
    </source>
</reference>
<dbReference type="Gene3D" id="1.10.260.40">
    <property type="entry name" value="lambda repressor-like DNA-binding domains"/>
    <property type="match status" value="1"/>
</dbReference>
<comment type="caution">
    <text evidence="3">The sequence shown here is derived from an EMBL/GenBank/DDBJ whole genome shotgun (WGS) entry which is preliminary data.</text>
</comment>
<name>A0A4R7TES0_9ACTN</name>
<dbReference type="PROSITE" id="PS50943">
    <property type="entry name" value="HTH_CROC1"/>
    <property type="match status" value="1"/>
</dbReference>
<dbReference type="RefSeq" id="WP_112245274.1">
    <property type="nucleotide sequence ID" value="NZ_SOCE01000001.1"/>
</dbReference>
<dbReference type="CDD" id="cd00093">
    <property type="entry name" value="HTH_XRE"/>
    <property type="match status" value="1"/>
</dbReference>
<evidence type="ECO:0000313" key="3">
    <source>
        <dbReference type="EMBL" id="TDU90026.1"/>
    </source>
</evidence>
<dbReference type="PANTHER" id="PTHR46797:SF1">
    <property type="entry name" value="METHYLPHOSPHONATE SYNTHASE"/>
    <property type="match status" value="1"/>
</dbReference>
<evidence type="ECO:0000259" key="2">
    <source>
        <dbReference type="PROSITE" id="PS50943"/>
    </source>
</evidence>
<dbReference type="OrthoDB" id="3188736at2"/>
<dbReference type="Proteomes" id="UP000295151">
    <property type="component" value="Unassembled WGS sequence"/>
</dbReference>